<dbReference type="PANTHER" id="PTHR11647:SF1">
    <property type="entry name" value="COLLAPSIN RESPONSE MEDIATOR PROTEIN"/>
    <property type="match status" value="1"/>
</dbReference>
<accession>A0A381X3E3</accession>
<dbReference type="AlphaFoldDB" id="A0A381X3E3"/>
<dbReference type="SUPFAM" id="SSF51556">
    <property type="entry name" value="Metallo-dependent hydrolases"/>
    <property type="match status" value="1"/>
</dbReference>
<name>A0A381X3E3_9ZZZZ</name>
<protein>
    <recommendedName>
        <fullName evidence="1">Amidohydrolase 3 domain-containing protein</fullName>
    </recommendedName>
</protein>
<dbReference type="InterPro" id="IPR011059">
    <property type="entry name" value="Metal-dep_hydrolase_composite"/>
</dbReference>
<organism evidence="2">
    <name type="scientific">marine metagenome</name>
    <dbReference type="NCBI Taxonomy" id="408172"/>
    <lineage>
        <taxon>unclassified sequences</taxon>
        <taxon>metagenomes</taxon>
        <taxon>ecological metagenomes</taxon>
    </lineage>
</organism>
<reference evidence="2" key="1">
    <citation type="submission" date="2018-05" db="EMBL/GenBank/DDBJ databases">
        <authorList>
            <person name="Lanie J.A."/>
            <person name="Ng W.-L."/>
            <person name="Kazmierczak K.M."/>
            <person name="Andrzejewski T.M."/>
            <person name="Davidsen T.M."/>
            <person name="Wayne K.J."/>
            <person name="Tettelin H."/>
            <person name="Glass J.I."/>
            <person name="Rusch D."/>
            <person name="Podicherti R."/>
            <person name="Tsui H.-C.T."/>
            <person name="Winkler M.E."/>
        </authorList>
    </citation>
    <scope>NUCLEOTIDE SEQUENCE</scope>
</reference>
<dbReference type="EMBL" id="UINC01013612">
    <property type="protein sequence ID" value="SVA58697.1"/>
    <property type="molecule type" value="Genomic_DNA"/>
</dbReference>
<feature type="non-terminal residue" evidence="2">
    <location>
        <position position="417"/>
    </location>
</feature>
<gene>
    <name evidence="2" type="ORF">METZ01_LOCUS111551</name>
</gene>
<sequence>MFPVSNPDCFEGAETMTAQNTPLVLTLAFLLGNLPVELQAQVEPSSYDLLIRGGRVVDGTGNPWIYADVGVRDGRIATVGQLANADANRVIDATGLVVAPGFIDLHTHSDSQLLADGTAQSKVRQGVTLDIAGESSSPAPRDGMPASVGRGGVRADWTTFTGYFERVRSQGISMNLITHVSYHQVRRVIKGFDESPATRDELEQMKKLTARSMEEGAWGLVTRFGSGGPQHPDEVLELAKVVATYGGNYTSHHGSEGYEQEKEIDFAIRVAEEARMPVHLFHFKVRARGNWGTINDFITQVEEARNRGLDVTANQYPYTAMFHGWSSFFPLWVREGGPDEFAARLRDESLREQIKADPDFIAWAEEHGWWEGIVLARANQPDVKKYEGMTIKEIASSLGVTDPADVAIDLMAKEGGG</sequence>
<dbReference type="Gene3D" id="2.30.40.10">
    <property type="entry name" value="Urease, subunit C, domain 1"/>
    <property type="match status" value="1"/>
</dbReference>
<dbReference type="SUPFAM" id="SSF51338">
    <property type="entry name" value="Composite domain of metallo-dependent hydrolases"/>
    <property type="match status" value="1"/>
</dbReference>
<dbReference type="InterPro" id="IPR050378">
    <property type="entry name" value="Metallo-dep_Hydrolases_sf"/>
</dbReference>
<feature type="domain" description="Amidohydrolase 3" evidence="1">
    <location>
        <begin position="89"/>
        <end position="282"/>
    </location>
</feature>
<dbReference type="Pfam" id="PF07969">
    <property type="entry name" value="Amidohydro_3"/>
    <property type="match status" value="1"/>
</dbReference>
<dbReference type="Gene3D" id="3.20.20.140">
    <property type="entry name" value="Metal-dependent hydrolases"/>
    <property type="match status" value="1"/>
</dbReference>
<dbReference type="GO" id="GO:0016812">
    <property type="term" value="F:hydrolase activity, acting on carbon-nitrogen (but not peptide) bonds, in cyclic amides"/>
    <property type="evidence" value="ECO:0007669"/>
    <property type="project" value="TreeGrafter"/>
</dbReference>
<dbReference type="InterPro" id="IPR032466">
    <property type="entry name" value="Metal_Hydrolase"/>
</dbReference>
<dbReference type="GO" id="GO:0005829">
    <property type="term" value="C:cytosol"/>
    <property type="evidence" value="ECO:0007669"/>
    <property type="project" value="TreeGrafter"/>
</dbReference>
<evidence type="ECO:0000313" key="2">
    <source>
        <dbReference type="EMBL" id="SVA58697.1"/>
    </source>
</evidence>
<dbReference type="PANTHER" id="PTHR11647">
    <property type="entry name" value="HYDRANTOINASE/DIHYDROPYRIMIDINASE FAMILY MEMBER"/>
    <property type="match status" value="1"/>
</dbReference>
<proteinExistence type="predicted"/>
<dbReference type="InterPro" id="IPR013108">
    <property type="entry name" value="Amidohydro_3"/>
</dbReference>
<evidence type="ECO:0000259" key="1">
    <source>
        <dbReference type="Pfam" id="PF07969"/>
    </source>
</evidence>